<evidence type="ECO:0000256" key="1">
    <source>
        <dbReference type="SAM" id="Phobius"/>
    </source>
</evidence>
<gene>
    <name evidence="2" type="ORF">ACFSGX_11055</name>
</gene>
<sequence length="170" mass="18324">MPAFTTNQWAILLLVLVLGWLLGLASRSGGRKWRRAYEAERADHAAARTAHDARLAAANDRIVQLERSNHNGNGIATGTGLGVAGGLGATGAGQRDDLSLIRGVGRGDEARLNDLGVHSYRDIVRMSAADEAALENKLGAAPGVIARERWREQAELLDTGRHDDHRRTFS</sequence>
<evidence type="ECO:0008006" key="4">
    <source>
        <dbReference type="Google" id="ProtNLM"/>
    </source>
</evidence>
<dbReference type="EMBL" id="JBHUGS010000002">
    <property type="protein sequence ID" value="MFD1951301.1"/>
    <property type="molecule type" value="Genomic_DNA"/>
</dbReference>
<protein>
    <recommendedName>
        <fullName evidence="4">DUF4332 domain-containing protein</fullName>
    </recommendedName>
</protein>
<evidence type="ECO:0000313" key="2">
    <source>
        <dbReference type="EMBL" id="MFD1951301.1"/>
    </source>
</evidence>
<keyword evidence="1" id="KW-0812">Transmembrane</keyword>
<organism evidence="2 3">
    <name type="scientific">Sphingomonas arantia</name>
    <dbReference type="NCBI Taxonomy" id="1460676"/>
    <lineage>
        <taxon>Bacteria</taxon>
        <taxon>Pseudomonadati</taxon>
        <taxon>Pseudomonadota</taxon>
        <taxon>Alphaproteobacteria</taxon>
        <taxon>Sphingomonadales</taxon>
        <taxon>Sphingomonadaceae</taxon>
        <taxon>Sphingomonas</taxon>
    </lineage>
</organism>
<feature type="transmembrane region" description="Helical" evidence="1">
    <location>
        <begin position="6"/>
        <end position="25"/>
    </location>
</feature>
<reference evidence="3" key="1">
    <citation type="journal article" date="2019" name="Int. J. Syst. Evol. Microbiol.">
        <title>The Global Catalogue of Microorganisms (GCM) 10K type strain sequencing project: providing services to taxonomists for standard genome sequencing and annotation.</title>
        <authorList>
            <consortium name="The Broad Institute Genomics Platform"/>
            <consortium name="The Broad Institute Genome Sequencing Center for Infectious Disease"/>
            <person name="Wu L."/>
            <person name="Ma J."/>
        </authorList>
    </citation>
    <scope>NUCLEOTIDE SEQUENCE [LARGE SCALE GENOMIC DNA]</scope>
    <source>
        <strain evidence="3">CGMCC 1.12702</strain>
    </source>
</reference>
<keyword evidence="1" id="KW-0472">Membrane</keyword>
<dbReference type="Proteomes" id="UP001597400">
    <property type="component" value="Unassembled WGS sequence"/>
</dbReference>
<name>A0ABW4U0R1_9SPHN</name>
<accession>A0ABW4U0R1</accession>
<evidence type="ECO:0000313" key="3">
    <source>
        <dbReference type="Proteomes" id="UP001597400"/>
    </source>
</evidence>
<keyword evidence="1" id="KW-1133">Transmembrane helix</keyword>
<proteinExistence type="predicted"/>
<dbReference type="RefSeq" id="WP_380929855.1">
    <property type="nucleotide sequence ID" value="NZ_JBHUGS010000002.1"/>
</dbReference>
<comment type="caution">
    <text evidence="2">The sequence shown here is derived from an EMBL/GenBank/DDBJ whole genome shotgun (WGS) entry which is preliminary data.</text>
</comment>
<keyword evidence="3" id="KW-1185">Reference proteome</keyword>